<reference evidence="11" key="2">
    <citation type="journal article" date="2008" name="Genome Biol.">
        <title>Improved genome assembly and evidence-based global gene model set for the chordate Ciona intestinalis: new insight into intron and operon populations.</title>
        <authorList>
            <person name="Satou Y."/>
            <person name="Mineta K."/>
            <person name="Ogasawara M."/>
            <person name="Sasakura Y."/>
            <person name="Shoguchi E."/>
            <person name="Ueno K."/>
            <person name="Yamada L."/>
            <person name="Matsumoto J."/>
            <person name="Wasserscheid J."/>
            <person name="Dewar K."/>
            <person name="Wiley G.B."/>
            <person name="Macmil S.L."/>
            <person name="Roe B.A."/>
            <person name="Zeller R.W."/>
            <person name="Hastings K.E."/>
            <person name="Lemaire P."/>
            <person name="Lindquist E."/>
            <person name="Endo T."/>
            <person name="Hotta K."/>
            <person name="Inaba K."/>
        </authorList>
    </citation>
    <scope>NUCLEOTIDE SEQUENCE [LARGE SCALE GENOMIC DNA]</scope>
    <source>
        <strain evidence="11">wild type</strain>
    </source>
</reference>
<feature type="binding site" description="axial binding residue" evidence="8">
    <location>
        <position position="433"/>
    </location>
    <ligand>
        <name>heme</name>
        <dbReference type="ChEBI" id="CHEBI:30413"/>
    </ligand>
    <ligandPart>
        <name>Fe</name>
        <dbReference type="ChEBI" id="CHEBI:18248"/>
    </ligandPart>
</feature>
<keyword evidence="4 8" id="KW-0479">Metal-binding</keyword>
<dbReference type="GO" id="GO:0008395">
    <property type="term" value="F:steroid hydroxylase activity"/>
    <property type="evidence" value="ECO:0000318"/>
    <property type="project" value="GO_Central"/>
</dbReference>
<organism evidence="11 12">
    <name type="scientific">Ciona intestinalis</name>
    <name type="common">Transparent sea squirt</name>
    <name type="synonym">Ascidia intestinalis</name>
    <dbReference type="NCBI Taxonomy" id="7719"/>
    <lineage>
        <taxon>Eukaryota</taxon>
        <taxon>Metazoa</taxon>
        <taxon>Chordata</taxon>
        <taxon>Tunicata</taxon>
        <taxon>Ascidiacea</taxon>
        <taxon>Phlebobranchia</taxon>
        <taxon>Cionidae</taxon>
        <taxon>Ciona</taxon>
    </lineage>
</organism>
<dbReference type="PRINTS" id="PR00385">
    <property type="entry name" value="P450"/>
</dbReference>
<name>F6W8H6_CIOIN</name>
<dbReference type="AlphaFoldDB" id="F6W8H6"/>
<dbReference type="GO" id="GO:0008202">
    <property type="term" value="P:steroid metabolic process"/>
    <property type="evidence" value="ECO:0000318"/>
    <property type="project" value="GO_Central"/>
</dbReference>
<dbReference type="PANTHER" id="PTHR24300:SF404">
    <property type="entry name" value="CYTOCHROME P450 2D6-LIKE"/>
    <property type="match status" value="1"/>
</dbReference>
<evidence type="ECO:0000256" key="10">
    <source>
        <dbReference type="SAM" id="Phobius"/>
    </source>
</evidence>
<keyword evidence="10" id="KW-1133">Transmembrane helix</keyword>
<dbReference type="Pfam" id="PF00067">
    <property type="entry name" value="p450"/>
    <property type="match status" value="1"/>
</dbReference>
<evidence type="ECO:0000256" key="4">
    <source>
        <dbReference type="ARBA" id="ARBA00022723"/>
    </source>
</evidence>
<proteinExistence type="inferred from homology"/>
<dbReference type="GO" id="GO:0005506">
    <property type="term" value="F:iron ion binding"/>
    <property type="evidence" value="ECO:0007669"/>
    <property type="project" value="InterPro"/>
</dbReference>
<dbReference type="InterPro" id="IPR036396">
    <property type="entry name" value="Cyt_P450_sf"/>
</dbReference>
<comment type="similarity">
    <text evidence="2 9">Belongs to the cytochrome P450 family.</text>
</comment>
<dbReference type="SUPFAM" id="SSF48264">
    <property type="entry name" value="Cytochrome P450"/>
    <property type="match status" value="1"/>
</dbReference>
<dbReference type="Gene3D" id="1.10.630.10">
    <property type="entry name" value="Cytochrome P450"/>
    <property type="match status" value="1"/>
</dbReference>
<evidence type="ECO:0000256" key="9">
    <source>
        <dbReference type="RuleBase" id="RU000461"/>
    </source>
</evidence>
<dbReference type="GeneTree" id="ENSGT00940000160689"/>
<keyword evidence="5 9" id="KW-0560">Oxidoreductase</keyword>
<protein>
    <submittedName>
        <fullName evidence="11">Uncharacterized protein</fullName>
    </submittedName>
</protein>
<dbReference type="GO" id="GO:0006082">
    <property type="term" value="P:organic acid metabolic process"/>
    <property type="evidence" value="ECO:0000318"/>
    <property type="project" value="GO_Central"/>
</dbReference>
<accession>F6W8H6</accession>
<dbReference type="FunFam" id="1.10.630.10:FF:000078">
    <property type="entry name" value="Probable cytochrome P450 515A1"/>
    <property type="match status" value="1"/>
</dbReference>
<keyword evidence="6 8" id="KW-0408">Iron</keyword>
<evidence type="ECO:0000313" key="12">
    <source>
        <dbReference type="Proteomes" id="UP000008144"/>
    </source>
</evidence>
<dbReference type="PRINTS" id="PR00463">
    <property type="entry name" value="EP450I"/>
</dbReference>
<comment type="cofactor">
    <cofactor evidence="1 8">
        <name>heme</name>
        <dbReference type="ChEBI" id="CHEBI:30413"/>
    </cofactor>
</comment>
<dbReference type="PROSITE" id="PS00086">
    <property type="entry name" value="CYTOCHROME_P450"/>
    <property type="match status" value="1"/>
</dbReference>
<sequence>MIFEIVITILGAVLLHWLFIALFNPWRYPPGPAGLPLIGSLHLAAPEFHIKLPKLAKKYGPIFTIKAGCRRVVFLVGYDVIKEVITDRAKDFASRCPTIVARIVRGEGLDGIAASPYGPKWMANRKFFYSAMRTMGLGKRGIEKCVVDEIPYIVGELENICSNDGLFEPSSVFDSAVLNVLAYFTFGNRYSYQDEKFKELIHINNDFFQKSKFLNQPQFFLLTLIPGLDKHIFFLIRKINKFVKAEIKQHRQNLDPENPRDYIDCYLNELNQMNDQSELSELGLEMSIMDLFQAGTETTSTTLRWAILYLANNPHIQAEKVQQEIDEVLGFDQLPQYEDRMRMPYCEATVLEVQRMATIAPIGLQHCSEDDQVLGGYRVPKRTSIVACYHSIHFDPKFWKNPNKFDPCNFLDSNGKVCIPDAFMPFGGGLRICVGMNIAKQELFLFFVAILQKFSLHLPDDMDHLDEKPGPGIILAPKIYRVQIKRRA</sequence>
<reference evidence="11" key="3">
    <citation type="submission" date="2025-08" db="UniProtKB">
        <authorList>
            <consortium name="Ensembl"/>
        </authorList>
    </citation>
    <scope>IDENTIFICATION</scope>
</reference>
<evidence type="ECO:0000256" key="8">
    <source>
        <dbReference type="PIRSR" id="PIRSR602401-1"/>
    </source>
</evidence>
<dbReference type="GO" id="GO:0016712">
    <property type="term" value="F:oxidoreductase activity, acting on paired donors, with incorporation or reduction of molecular oxygen, reduced flavin or flavoprotein as one donor, and incorporation of one atom of oxygen"/>
    <property type="evidence" value="ECO:0000318"/>
    <property type="project" value="GO_Central"/>
</dbReference>
<keyword evidence="3 8" id="KW-0349">Heme</keyword>
<dbReference type="GO" id="GO:0005737">
    <property type="term" value="C:cytoplasm"/>
    <property type="evidence" value="ECO:0000318"/>
    <property type="project" value="GO_Central"/>
</dbReference>
<dbReference type="FunCoup" id="F6W8H6">
    <property type="interactions" value="1"/>
</dbReference>
<evidence type="ECO:0000256" key="2">
    <source>
        <dbReference type="ARBA" id="ARBA00010617"/>
    </source>
</evidence>
<evidence type="ECO:0000256" key="7">
    <source>
        <dbReference type="ARBA" id="ARBA00023033"/>
    </source>
</evidence>
<dbReference type="STRING" id="7719.ENSCINP00000019654"/>
<dbReference type="EMBL" id="EAAA01002444">
    <property type="status" value="NOT_ANNOTATED_CDS"/>
    <property type="molecule type" value="Genomic_DNA"/>
</dbReference>
<evidence type="ECO:0000256" key="5">
    <source>
        <dbReference type="ARBA" id="ARBA00023002"/>
    </source>
</evidence>
<dbReference type="InterPro" id="IPR001128">
    <property type="entry name" value="Cyt_P450"/>
</dbReference>
<dbReference type="InterPro" id="IPR002401">
    <property type="entry name" value="Cyt_P450_E_grp-I"/>
</dbReference>
<evidence type="ECO:0000256" key="6">
    <source>
        <dbReference type="ARBA" id="ARBA00023004"/>
    </source>
</evidence>
<dbReference type="InterPro" id="IPR050182">
    <property type="entry name" value="Cytochrome_P450_fam2"/>
</dbReference>
<dbReference type="GO" id="GO:0006805">
    <property type="term" value="P:xenobiotic metabolic process"/>
    <property type="evidence" value="ECO:0000318"/>
    <property type="project" value="GO_Central"/>
</dbReference>
<dbReference type="InterPro" id="IPR017972">
    <property type="entry name" value="Cyt_P450_CS"/>
</dbReference>
<dbReference type="InParanoid" id="F6W8H6"/>
<feature type="transmembrane region" description="Helical" evidence="10">
    <location>
        <begin position="5"/>
        <end position="26"/>
    </location>
</feature>
<reference evidence="12" key="1">
    <citation type="journal article" date="2002" name="Science">
        <title>The draft genome of Ciona intestinalis: insights into chordate and vertebrate origins.</title>
        <authorList>
            <person name="Dehal P."/>
            <person name="Satou Y."/>
            <person name="Campbell R.K."/>
            <person name="Chapman J."/>
            <person name="Degnan B."/>
            <person name="De Tomaso A."/>
            <person name="Davidson B."/>
            <person name="Di Gregorio A."/>
            <person name="Gelpke M."/>
            <person name="Goodstein D.M."/>
            <person name="Harafuji N."/>
            <person name="Hastings K.E."/>
            <person name="Ho I."/>
            <person name="Hotta K."/>
            <person name="Huang W."/>
            <person name="Kawashima T."/>
            <person name="Lemaire P."/>
            <person name="Martinez D."/>
            <person name="Meinertzhagen I.A."/>
            <person name="Necula S."/>
            <person name="Nonaka M."/>
            <person name="Putnam N."/>
            <person name="Rash S."/>
            <person name="Saiga H."/>
            <person name="Satake M."/>
            <person name="Terry A."/>
            <person name="Yamada L."/>
            <person name="Wang H.G."/>
            <person name="Awazu S."/>
            <person name="Azumi K."/>
            <person name="Boore J."/>
            <person name="Branno M."/>
            <person name="Chin-Bow S."/>
            <person name="DeSantis R."/>
            <person name="Doyle S."/>
            <person name="Francino P."/>
            <person name="Keys D.N."/>
            <person name="Haga S."/>
            <person name="Hayashi H."/>
            <person name="Hino K."/>
            <person name="Imai K.S."/>
            <person name="Inaba K."/>
            <person name="Kano S."/>
            <person name="Kobayashi K."/>
            <person name="Kobayashi M."/>
            <person name="Lee B.I."/>
            <person name="Makabe K.W."/>
            <person name="Manohar C."/>
            <person name="Matassi G."/>
            <person name="Medina M."/>
            <person name="Mochizuki Y."/>
            <person name="Mount S."/>
            <person name="Morishita T."/>
            <person name="Miura S."/>
            <person name="Nakayama A."/>
            <person name="Nishizaka S."/>
            <person name="Nomoto H."/>
            <person name="Ohta F."/>
            <person name="Oishi K."/>
            <person name="Rigoutsos I."/>
            <person name="Sano M."/>
            <person name="Sasaki A."/>
            <person name="Sasakura Y."/>
            <person name="Shoguchi E."/>
            <person name="Shin-i T."/>
            <person name="Spagnuolo A."/>
            <person name="Stainier D."/>
            <person name="Suzuki M.M."/>
            <person name="Tassy O."/>
            <person name="Takatori N."/>
            <person name="Tokuoka M."/>
            <person name="Yagi K."/>
            <person name="Yoshizaki F."/>
            <person name="Wada S."/>
            <person name="Zhang C."/>
            <person name="Hyatt P.D."/>
            <person name="Larimer F."/>
            <person name="Detter C."/>
            <person name="Doggett N."/>
            <person name="Glavina T."/>
            <person name="Hawkins T."/>
            <person name="Richardson P."/>
            <person name="Lucas S."/>
            <person name="Kohara Y."/>
            <person name="Levine M."/>
            <person name="Satoh N."/>
            <person name="Rokhsar D.S."/>
        </authorList>
    </citation>
    <scope>NUCLEOTIDE SEQUENCE [LARGE SCALE GENOMIC DNA]</scope>
</reference>
<keyword evidence="7 9" id="KW-0503">Monooxygenase</keyword>
<reference evidence="11" key="4">
    <citation type="submission" date="2025-09" db="UniProtKB">
        <authorList>
            <consortium name="Ensembl"/>
        </authorList>
    </citation>
    <scope>IDENTIFICATION</scope>
</reference>
<evidence type="ECO:0000256" key="3">
    <source>
        <dbReference type="ARBA" id="ARBA00022617"/>
    </source>
</evidence>
<evidence type="ECO:0000313" key="11">
    <source>
        <dbReference type="Ensembl" id="ENSCINP00000019654.3"/>
    </source>
</evidence>
<keyword evidence="12" id="KW-1185">Reference proteome</keyword>
<dbReference type="HOGENOM" id="CLU_001570_22_3_1"/>
<evidence type="ECO:0000256" key="1">
    <source>
        <dbReference type="ARBA" id="ARBA00001971"/>
    </source>
</evidence>
<dbReference type="Proteomes" id="UP000008144">
    <property type="component" value="Chromosome 7"/>
</dbReference>
<dbReference type="PANTHER" id="PTHR24300">
    <property type="entry name" value="CYTOCHROME P450 508A4-RELATED"/>
    <property type="match status" value="1"/>
</dbReference>
<dbReference type="GO" id="GO:0020037">
    <property type="term" value="F:heme binding"/>
    <property type="evidence" value="ECO:0000318"/>
    <property type="project" value="GO_Central"/>
</dbReference>
<keyword evidence="10" id="KW-0472">Membrane</keyword>
<dbReference type="Ensembl" id="ENSCINT00000019654.3">
    <property type="protein sequence ID" value="ENSCINP00000019654.3"/>
    <property type="gene ID" value="ENSCING00000012488.2"/>
</dbReference>
<keyword evidence="10" id="KW-0812">Transmembrane</keyword>